<evidence type="ECO:0000256" key="1">
    <source>
        <dbReference type="ARBA" id="ARBA00022723"/>
    </source>
</evidence>
<feature type="domain" description="MYND-type" evidence="5">
    <location>
        <begin position="6"/>
        <end position="42"/>
    </location>
</feature>
<keyword evidence="7" id="KW-1185">Reference proteome</keyword>
<dbReference type="PROSITE" id="PS50865">
    <property type="entry name" value="ZF_MYND_2"/>
    <property type="match status" value="1"/>
</dbReference>
<gene>
    <name evidence="6" type="ORF">G9C98_004581</name>
</gene>
<dbReference type="InterPro" id="IPR053010">
    <property type="entry name" value="SET_SmydA-8"/>
</dbReference>
<name>A0A8J5UQI9_9HYME</name>
<dbReference type="EMBL" id="JAAOIC020000049">
    <property type="protein sequence ID" value="KAG8036002.1"/>
    <property type="molecule type" value="Genomic_DNA"/>
</dbReference>
<dbReference type="PROSITE" id="PS01360">
    <property type="entry name" value="ZF_MYND_1"/>
    <property type="match status" value="1"/>
</dbReference>
<evidence type="ECO:0000256" key="4">
    <source>
        <dbReference type="PROSITE-ProRule" id="PRU00134"/>
    </source>
</evidence>
<dbReference type="PANTHER" id="PTHR46455">
    <property type="entry name" value="SET AND MYND DOMAIN CONTAINING, ARTHROPOD-SPECIFIC, MEMBER 4, ISOFORM A"/>
    <property type="match status" value="1"/>
</dbReference>
<dbReference type="GO" id="GO:0008270">
    <property type="term" value="F:zinc ion binding"/>
    <property type="evidence" value="ECO:0007669"/>
    <property type="project" value="UniProtKB-KW"/>
</dbReference>
<sequence>METGKCGVCQSEAKHRCTGCKIKFYCSAAHQRDDWPVHKQTCQSWQVSTSPELGKHLIASRDLNPGDLVIAETPLVWGPARQTERVCVGCGEPGVRVRCPGCSWYACKVSCDGLVDENRHGVECKVLASLRLLPSYNILMVLRMILVHKKSHSRWQTLASLQSHEDDRGPGTEAFEETEAVIHQLQPVIDKVLGIDKATVRKICGLIDVNALETNPPEGSVAIYQHACLMEHS</sequence>
<keyword evidence="3" id="KW-0862">Zinc</keyword>
<comment type="caution">
    <text evidence="6">The sequence shown here is derived from an EMBL/GenBank/DDBJ whole genome shotgun (WGS) entry which is preliminary data.</text>
</comment>
<dbReference type="AlphaFoldDB" id="A0A8J5UQI9"/>
<proteinExistence type="predicted"/>
<keyword evidence="1" id="KW-0479">Metal-binding</keyword>
<evidence type="ECO:0000259" key="5">
    <source>
        <dbReference type="PROSITE" id="PS50865"/>
    </source>
</evidence>
<dbReference type="Pfam" id="PF01753">
    <property type="entry name" value="zf-MYND"/>
    <property type="match status" value="1"/>
</dbReference>
<protein>
    <recommendedName>
        <fullName evidence="5">MYND-type domain-containing protein</fullName>
    </recommendedName>
</protein>
<dbReference type="Proteomes" id="UP000729913">
    <property type="component" value="Unassembled WGS sequence"/>
</dbReference>
<keyword evidence="2 4" id="KW-0863">Zinc-finger</keyword>
<evidence type="ECO:0000256" key="3">
    <source>
        <dbReference type="ARBA" id="ARBA00022833"/>
    </source>
</evidence>
<accession>A0A8J5UQI9</accession>
<evidence type="ECO:0000256" key="2">
    <source>
        <dbReference type="ARBA" id="ARBA00022771"/>
    </source>
</evidence>
<reference evidence="6" key="2">
    <citation type="submission" date="2021-04" db="EMBL/GenBank/DDBJ databases">
        <title>Genome-wide patterns of bracovirus chromosomal integration into multiple host tissues during parasitism.</title>
        <authorList>
            <person name="Chebbi M.A.C."/>
        </authorList>
    </citation>
    <scope>NUCLEOTIDE SEQUENCE</scope>
    <source>
        <tissue evidence="6">Whole body</tissue>
    </source>
</reference>
<dbReference type="PANTHER" id="PTHR46455:SF2">
    <property type="entry name" value="AT24727P"/>
    <property type="match status" value="1"/>
</dbReference>
<evidence type="ECO:0000313" key="7">
    <source>
        <dbReference type="Proteomes" id="UP000729913"/>
    </source>
</evidence>
<organism evidence="6 7">
    <name type="scientific">Cotesia typhae</name>
    <dbReference type="NCBI Taxonomy" id="2053667"/>
    <lineage>
        <taxon>Eukaryota</taxon>
        <taxon>Metazoa</taxon>
        <taxon>Ecdysozoa</taxon>
        <taxon>Arthropoda</taxon>
        <taxon>Hexapoda</taxon>
        <taxon>Insecta</taxon>
        <taxon>Pterygota</taxon>
        <taxon>Neoptera</taxon>
        <taxon>Endopterygota</taxon>
        <taxon>Hymenoptera</taxon>
        <taxon>Apocrita</taxon>
        <taxon>Ichneumonoidea</taxon>
        <taxon>Braconidae</taxon>
        <taxon>Microgastrinae</taxon>
        <taxon>Cotesia</taxon>
    </lineage>
</organism>
<reference evidence="6" key="1">
    <citation type="submission" date="2020-03" db="EMBL/GenBank/DDBJ databases">
        <authorList>
            <person name="Chebbi M.A."/>
            <person name="Drezen J.M."/>
        </authorList>
    </citation>
    <scope>NUCLEOTIDE SEQUENCE</scope>
    <source>
        <tissue evidence="6">Whole body</tissue>
    </source>
</reference>
<evidence type="ECO:0000313" key="6">
    <source>
        <dbReference type="EMBL" id="KAG8036002.1"/>
    </source>
</evidence>
<dbReference type="OrthoDB" id="3174329at2759"/>
<dbReference type="InterPro" id="IPR002893">
    <property type="entry name" value="Znf_MYND"/>
</dbReference>